<dbReference type="Pfam" id="PF12802">
    <property type="entry name" value="MarR_2"/>
    <property type="match status" value="1"/>
</dbReference>
<dbReference type="Gene3D" id="1.10.10.10">
    <property type="entry name" value="Winged helix-like DNA-binding domain superfamily/Winged helix DNA-binding domain"/>
    <property type="match status" value="1"/>
</dbReference>
<gene>
    <name evidence="4" type="ORF">GCM10017559_65160</name>
</gene>
<dbReference type="SUPFAM" id="SSF46785">
    <property type="entry name" value="Winged helix' DNA-binding domain"/>
    <property type="match status" value="1"/>
</dbReference>
<dbReference type="Proteomes" id="UP001499930">
    <property type="component" value="Unassembled WGS sequence"/>
</dbReference>
<accession>A0ABP6L468</accession>
<evidence type="ECO:0000256" key="2">
    <source>
        <dbReference type="SAM" id="MobiDB-lite"/>
    </source>
</evidence>
<name>A0ABP6L468_9ACTN</name>
<feature type="region of interest" description="Disordered" evidence="2">
    <location>
        <begin position="137"/>
        <end position="158"/>
    </location>
</feature>
<dbReference type="CDD" id="cd00090">
    <property type="entry name" value="HTH_ARSR"/>
    <property type="match status" value="1"/>
</dbReference>
<dbReference type="InterPro" id="IPR000835">
    <property type="entry name" value="HTH_MarR-typ"/>
</dbReference>
<evidence type="ECO:0000259" key="3">
    <source>
        <dbReference type="Pfam" id="PF12802"/>
    </source>
</evidence>
<keyword evidence="5" id="KW-1185">Reference proteome</keyword>
<evidence type="ECO:0000256" key="1">
    <source>
        <dbReference type="ARBA" id="ARBA00006479"/>
    </source>
</evidence>
<dbReference type="InterPro" id="IPR043129">
    <property type="entry name" value="ATPase_NBD"/>
</dbReference>
<dbReference type="Pfam" id="PF00480">
    <property type="entry name" value="ROK"/>
    <property type="match status" value="1"/>
</dbReference>
<dbReference type="SUPFAM" id="SSF53067">
    <property type="entry name" value="Actin-like ATPase domain"/>
    <property type="match status" value="1"/>
</dbReference>
<feature type="domain" description="HTH marR-type" evidence="3">
    <location>
        <begin position="20"/>
        <end position="60"/>
    </location>
</feature>
<reference evidence="5" key="1">
    <citation type="journal article" date="2019" name="Int. J. Syst. Evol. Microbiol.">
        <title>The Global Catalogue of Microorganisms (GCM) 10K type strain sequencing project: providing services to taxonomists for standard genome sequencing and annotation.</title>
        <authorList>
            <consortium name="The Broad Institute Genomics Platform"/>
            <consortium name="The Broad Institute Genome Sequencing Center for Infectious Disease"/>
            <person name="Wu L."/>
            <person name="Ma J."/>
        </authorList>
    </citation>
    <scope>NUCLEOTIDE SEQUENCE [LARGE SCALE GENOMIC DNA]</scope>
    <source>
        <strain evidence="5">JCM 3106</strain>
    </source>
</reference>
<dbReference type="InterPro" id="IPR036388">
    <property type="entry name" value="WH-like_DNA-bd_sf"/>
</dbReference>
<organism evidence="4 5">
    <name type="scientific">Streptosporangium longisporum</name>
    <dbReference type="NCBI Taxonomy" id="46187"/>
    <lineage>
        <taxon>Bacteria</taxon>
        <taxon>Bacillati</taxon>
        <taxon>Actinomycetota</taxon>
        <taxon>Actinomycetes</taxon>
        <taxon>Streptosporangiales</taxon>
        <taxon>Streptosporangiaceae</taxon>
        <taxon>Streptosporangium</taxon>
    </lineage>
</organism>
<dbReference type="InterPro" id="IPR036390">
    <property type="entry name" value="WH_DNA-bd_sf"/>
</dbReference>
<evidence type="ECO:0000313" key="5">
    <source>
        <dbReference type="Proteomes" id="UP001499930"/>
    </source>
</evidence>
<dbReference type="PANTHER" id="PTHR18964">
    <property type="entry name" value="ROK (REPRESSOR, ORF, KINASE) FAMILY"/>
    <property type="match status" value="1"/>
</dbReference>
<dbReference type="InterPro" id="IPR000600">
    <property type="entry name" value="ROK"/>
</dbReference>
<dbReference type="Gene3D" id="3.30.420.40">
    <property type="match status" value="2"/>
</dbReference>
<dbReference type="InterPro" id="IPR011991">
    <property type="entry name" value="ArsR-like_HTH"/>
</dbReference>
<dbReference type="EMBL" id="BAAAWD010000019">
    <property type="protein sequence ID" value="GAA3029580.1"/>
    <property type="molecule type" value="Genomic_DNA"/>
</dbReference>
<comment type="similarity">
    <text evidence="1">Belongs to the ROK (NagC/XylR) family.</text>
</comment>
<comment type="caution">
    <text evidence="4">The sequence shown here is derived from an EMBL/GenBank/DDBJ whole genome shotgun (WGS) entry which is preliminary data.</text>
</comment>
<evidence type="ECO:0000313" key="4">
    <source>
        <dbReference type="EMBL" id="GAA3029580.1"/>
    </source>
</evidence>
<dbReference type="PANTHER" id="PTHR18964:SF149">
    <property type="entry name" value="BIFUNCTIONAL UDP-N-ACETYLGLUCOSAMINE 2-EPIMERASE_N-ACETYLMANNOSAMINE KINASE"/>
    <property type="match status" value="1"/>
</dbReference>
<proteinExistence type="inferred from homology"/>
<sequence length="431" mass="43756">MNQPTPGTPSLLRAINDRAALRALLERGPLTRPEIGALTGLSKPTASQLLIRLQEAGLVVLDGIREGLPGRTAEVYRLNPDAAHVAALDVKRAGIDVRIADITGTVVGEHHLPTPGRSGGDAVERVRAALEGAGARLATAPAPTSAPAATTATPATPATLPIPAATVTAATIRCAVIGVEGAIDPGTGRLAYATRKDMPGWQIPDLVRTLGDGLGMPVAVENNVNLVAQAEQAHGAGRGHRDFVLLWADEGLGSALVLGGRLHRGATGGAGEVGYMPTPGAPTARETGRYANHGYQALTGGPAVLKILRSYGVRGTGPAQAVRNAVRTAASTGARADDARAGLRDVASRLAVGLAAITSVVDPGIIVLTGGTLLAGGDTLRGLVEHELHALTIPRPPLVLSTVEGNPVLAGALDLALATAREEVFGSTVPS</sequence>
<dbReference type="RefSeq" id="WP_344902886.1">
    <property type="nucleotide sequence ID" value="NZ_BAAAWD010000019.1"/>
</dbReference>
<protein>
    <submittedName>
        <fullName evidence="4">ROK family transcriptional regulator</fullName>
    </submittedName>
</protein>